<name>A0A2T8I0M8_9POAL</name>
<dbReference type="Gramene" id="PVH31220">
    <property type="protein sequence ID" value="PVH31220"/>
    <property type="gene ID" value="PAHAL_9G085700"/>
</dbReference>
<reference evidence="1" key="1">
    <citation type="submission" date="2018-04" db="EMBL/GenBank/DDBJ databases">
        <title>WGS assembly of Panicum hallii.</title>
        <authorList>
            <person name="Lovell J."/>
            <person name="Jenkins J."/>
            <person name="Lowry D."/>
            <person name="Mamidi S."/>
            <person name="Sreedasyam A."/>
            <person name="Weng X."/>
            <person name="Barry K."/>
            <person name="Bonette J."/>
            <person name="Campitelli B."/>
            <person name="Daum C."/>
            <person name="Gordon S."/>
            <person name="Gould B."/>
            <person name="Lipzen A."/>
            <person name="Macqueen A."/>
            <person name="Palacio-Mejia J."/>
            <person name="Plott C."/>
            <person name="Shakirov E."/>
            <person name="Shu S."/>
            <person name="Yoshinaga Y."/>
            <person name="Zane M."/>
            <person name="Rokhsar D."/>
            <person name="Grimwood J."/>
            <person name="Schmutz J."/>
            <person name="Juenger T."/>
        </authorList>
    </citation>
    <scope>NUCLEOTIDE SEQUENCE [LARGE SCALE GENOMIC DNA]</scope>
    <source>
        <strain evidence="1">FIL2</strain>
    </source>
</reference>
<gene>
    <name evidence="1" type="ORF">PAHAL_9G085700</name>
</gene>
<organism evidence="1">
    <name type="scientific">Panicum hallii</name>
    <dbReference type="NCBI Taxonomy" id="206008"/>
    <lineage>
        <taxon>Eukaryota</taxon>
        <taxon>Viridiplantae</taxon>
        <taxon>Streptophyta</taxon>
        <taxon>Embryophyta</taxon>
        <taxon>Tracheophyta</taxon>
        <taxon>Spermatophyta</taxon>
        <taxon>Magnoliopsida</taxon>
        <taxon>Liliopsida</taxon>
        <taxon>Poales</taxon>
        <taxon>Poaceae</taxon>
        <taxon>PACMAD clade</taxon>
        <taxon>Panicoideae</taxon>
        <taxon>Panicodae</taxon>
        <taxon>Paniceae</taxon>
        <taxon>Panicinae</taxon>
        <taxon>Panicum</taxon>
        <taxon>Panicum sect. Panicum</taxon>
    </lineage>
</organism>
<protein>
    <submittedName>
        <fullName evidence="1">Uncharacterized protein</fullName>
    </submittedName>
</protein>
<dbReference type="EMBL" id="CM008054">
    <property type="protein sequence ID" value="PVH31220.1"/>
    <property type="molecule type" value="Genomic_DNA"/>
</dbReference>
<dbReference type="Proteomes" id="UP000243499">
    <property type="component" value="Chromosome 9"/>
</dbReference>
<sequence length="49" mass="6065">MQMLDDFVDTKDEMHMWNSLVRKQRSVSLVLTITEDRFFFTCYCYFLFI</sequence>
<dbReference type="AlphaFoldDB" id="A0A2T8I0M8"/>
<evidence type="ECO:0000313" key="1">
    <source>
        <dbReference type="EMBL" id="PVH31220.1"/>
    </source>
</evidence>
<proteinExistence type="predicted"/>
<accession>A0A2T8I0M8</accession>